<dbReference type="AlphaFoldDB" id="A0A916ZX38"/>
<dbReference type="EMBL" id="BMFJ01000001">
    <property type="protein sequence ID" value="GGE17572.1"/>
    <property type="molecule type" value="Genomic_DNA"/>
</dbReference>
<dbReference type="GO" id="GO:0016020">
    <property type="term" value="C:membrane"/>
    <property type="evidence" value="ECO:0007669"/>
    <property type="project" value="TreeGrafter"/>
</dbReference>
<evidence type="ECO:0000313" key="2">
    <source>
        <dbReference type="EMBL" id="GGE17572.1"/>
    </source>
</evidence>
<dbReference type="GO" id="GO:0016787">
    <property type="term" value="F:hydrolase activity"/>
    <property type="evidence" value="ECO:0007669"/>
    <property type="project" value="UniProtKB-KW"/>
</dbReference>
<dbReference type="RefSeq" id="WP_188475865.1">
    <property type="nucleotide sequence ID" value="NZ_BMFJ01000001.1"/>
</dbReference>
<dbReference type="InterPro" id="IPR050266">
    <property type="entry name" value="AB_hydrolase_sf"/>
</dbReference>
<dbReference type="Proteomes" id="UP000612855">
    <property type="component" value="Unassembled WGS sequence"/>
</dbReference>
<dbReference type="PANTHER" id="PTHR43798">
    <property type="entry name" value="MONOACYLGLYCEROL LIPASE"/>
    <property type="match status" value="1"/>
</dbReference>
<protein>
    <submittedName>
        <fullName evidence="2">Hydrolase</fullName>
    </submittedName>
</protein>
<organism evidence="2 3">
    <name type="scientific">Primorskyibacter flagellatus</name>
    <dbReference type="NCBI Taxonomy" id="1387277"/>
    <lineage>
        <taxon>Bacteria</taxon>
        <taxon>Pseudomonadati</taxon>
        <taxon>Pseudomonadota</taxon>
        <taxon>Alphaproteobacteria</taxon>
        <taxon>Rhodobacterales</taxon>
        <taxon>Roseobacteraceae</taxon>
        <taxon>Primorskyibacter</taxon>
    </lineage>
</organism>
<accession>A0A916ZX38</accession>
<evidence type="ECO:0000259" key="1">
    <source>
        <dbReference type="Pfam" id="PF12697"/>
    </source>
</evidence>
<keyword evidence="3" id="KW-1185">Reference proteome</keyword>
<reference evidence="3" key="1">
    <citation type="journal article" date="2019" name="Int. J. Syst. Evol. Microbiol.">
        <title>The Global Catalogue of Microorganisms (GCM) 10K type strain sequencing project: providing services to taxonomists for standard genome sequencing and annotation.</title>
        <authorList>
            <consortium name="The Broad Institute Genomics Platform"/>
            <consortium name="The Broad Institute Genome Sequencing Center for Infectious Disease"/>
            <person name="Wu L."/>
            <person name="Ma J."/>
        </authorList>
    </citation>
    <scope>NUCLEOTIDE SEQUENCE [LARGE SCALE GENOMIC DNA]</scope>
    <source>
        <strain evidence="3">CGMCC 1.12664</strain>
    </source>
</reference>
<dbReference type="PRINTS" id="PR00111">
    <property type="entry name" value="ABHYDROLASE"/>
</dbReference>
<name>A0A916ZX38_9RHOB</name>
<dbReference type="Gene3D" id="3.40.50.1820">
    <property type="entry name" value="alpha/beta hydrolase"/>
    <property type="match status" value="1"/>
</dbReference>
<dbReference type="InterPro" id="IPR000073">
    <property type="entry name" value="AB_hydrolase_1"/>
</dbReference>
<dbReference type="SUPFAM" id="SSF53474">
    <property type="entry name" value="alpha/beta-Hydrolases"/>
    <property type="match status" value="1"/>
</dbReference>
<keyword evidence="2" id="KW-0378">Hydrolase</keyword>
<dbReference type="InterPro" id="IPR029058">
    <property type="entry name" value="AB_hydrolase_fold"/>
</dbReference>
<gene>
    <name evidence="2" type="ORF">GCM10011360_02990</name>
</gene>
<proteinExistence type="predicted"/>
<comment type="caution">
    <text evidence="2">The sequence shown here is derived from an EMBL/GenBank/DDBJ whole genome shotgun (WGS) entry which is preliminary data.</text>
</comment>
<dbReference type="Pfam" id="PF12697">
    <property type="entry name" value="Abhydrolase_6"/>
    <property type="match status" value="1"/>
</dbReference>
<evidence type="ECO:0000313" key="3">
    <source>
        <dbReference type="Proteomes" id="UP000612855"/>
    </source>
</evidence>
<feature type="domain" description="AB hydrolase-1" evidence="1">
    <location>
        <begin position="23"/>
        <end position="259"/>
    </location>
</feature>
<dbReference type="PANTHER" id="PTHR43798:SF33">
    <property type="entry name" value="HYDROLASE, PUTATIVE (AFU_ORTHOLOGUE AFUA_2G14860)-RELATED"/>
    <property type="match status" value="1"/>
</dbReference>
<sequence>MTPVYGGHATAVRDWPGGPGRALLIHCSLAHSGAWKGMVSHLTASHECRAFDMPGHGRSAAWDGQGVYQDAVCAQIRGMIADWEAPVDLIGHSFGATAALRVAAVSPELVRRLVLVEPVFFTAAYNEDPEFRVRYLSRDNPVNAAFEAGDFEAAARAFLKDWGGGQPWEAMSNEQQTAFAEQMKLVQAVFVTNNGDPDGLLAKGLVARLAAPSLLIDGAESPEASHRIVMALHRLIPESRVETIAGAGHMVPITHADVVGPMVSEFLA</sequence>